<name>A0ABQ7EZJ1_BRACR</name>
<feature type="compositionally biased region" description="Basic and acidic residues" evidence="1">
    <location>
        <begin position="9"/>
        <end position="19"/>
    </location>
</feature>
<organism evidence="2 3">
    <name type="scientific">Brassica cretica</name>
    <name type="common">Mustard</name>
    <dbReference type="NCBI Taxonomy" id="69181"/>
    <lineage>
        <taxon>Eukaryota</taxon>
        <taxon>Viridiplantae</taxon>
        <taxon>Streptophyta</taxon>
        <taxon>Embryophyta</taxon>
        <taxon>Tracheophyta</taxon>
        <taxon>Spermatophyta</taxon>
        <taxon>Magnoliopsida</taxon>
        <taxon>eudicotyledons</taxon>
        <taxon>Gunneridae</taxon>
        <taxon>Pentapetalae</taxon>
        <taxon>rosids</taxon>
        <taxon>malvids</taxon>
        <taxon>Brassicales</taxon>
        <taxon>Brassicaceae</taxon>
        <taxon>Brassiceae</taxon>
        <taxon>Brassica</taxon>
    </lineage>
</organism>
<feature type="compositionally biased region" description="Polar residues" evidence="1">
    <location>
        <begin position="20"/>
        <end position="29"/>
    </location>
</feature>
<protein>
    <recommendedName>
        <fullName evidence="4">Retrotransposon gag domain-containing protein</fullName>
    </recommendedName>
</protein>
<evidence type="ECO:0008006" key="4">
    <source>
        <dbReference type="Google" id="ProtNLM"/>
    </source>
</evidence>
<dbReference type="EMBL" id="QGKV02000297">
    <property type="protein sequence ID" value="KAF3609024.1"/>
    <property type="molecule type" value="Genomic_DNA"/>
</dbReference>
<dbReference type="Proteomes" id="UP000266723">
    <property type="component" value="Unassembled WGS sequence"/>
</dbReference>
<sequence length="567" mass="65364">MATIQKIKAQLDRLEERNNPVRNQAQGQRPQKRKYSSGDAPETDNVEPKPPDPSWTVPCSTPIGQKREVIKSCAYTSDTLVFSGLSRNSEVYLIWEMNMYKWLWSKKIPKDKRLTQAVQAFTQNAYQWWLKESTQQVLDWRDLKVRMYKEFVEKFQHHTGPNNYVLVTMKETKSLGPYMLCKPTPKPEHEGVQVKNKVSVILDNLVYKSSPTGMSHLSFSKNAKTDLEVQQKPTSTSLLEAKVLKEFCPRNKDILDPKEEETSSQGSKNESYMLTEVPKKEPHHKLSHEPPHKWKPKSEQWIVLMVRFILDQHVLNISMTRLMHLSCPTECETGLENQREYTAQRQNTSTMMLSVADQKLGQRDAETIAIQIQPKEGIKKREEPPNRDQKFQLHNTSCPKKKIIIQLVDAIKNVDIVSGYREESFKEIPSDNLLLLEESAPRMVRNEAMKILKDHQLKKIYKDHVQSIGVIISYLLKGEPSDTPPTPKPKQYQGYTVSRSKPCQEGGDVVVLKSVAQPESHQTFQTGHLGDTSDRGSVQGAYINSHKKFWHETNFNRRRTQIFITEA</sequence>
<reference evidence="2 3" key="1">
    <citation type="journal article" date="2020" name="BMC Genomics">
        <title>Intraspecific diversification of the crop wild relative Brassica cretica Lam. using demographic model selection.</title>
        <authorList>
            <person name="Kioukis A."/>
            <person name="Michalopoulou V.A."/>
            <person name="Briers L."/>
            <person name="Pirintsos S."/>
            <person name="Studholme D.J."/>
            <person name="Pavlidis P."/>
            <person name="Sarris P.F."/>
        </authorList>
    </citation>
    <scope>NUCLEOTIDE SEQUENCE [LARGE SCALE GENOMIC DNA]</scope>
    <source>
        <strain evidence="3">cv. PFS-1207/04</strain>
    </source>
</reference>
<evidence type="ECO:0000256" key="1">
    <source>
        <dbReference type="SAM" id="MobiDB-lite"/>
    </source>
</evidence>
<accession>A0ABQ7EZJ1</accession>
<keyword evidence="3" id="KW-1185">Reference proteome</keyword>
<evidence type="ECO:0000313" key="2">
    <source>
        <dbReference type="EMBL" id="KAF3609024.1"/>
    </source>
</evidence>
<comment type="caution">
    <text evidence="2">The sequence shown here is derived from an EMBL/GenBank/DDBJ whole genome shotgun (WGS) entry which is preliminary data.</text>
</comment>
<proteinExistence type="predicted"/>
<evidence type="ECO:0000313" key="3">
    <source>
        <dbReference type="Proteomes" id="UP000266723"/>
    </source>
</evidence>
<feature type="region of interest" description="Disordered" evidence="1">
    <location>
        <begin position="8"/>
        <end position="60"/>
    </location>
</feature>
<gene>
    <name evidence="2" type="ORF">DY000_02047347</name>
</gene>